<organism evidence="2 3">
    <name type="scientific">Clohesyomyces aquaticus</name>
    <dbReference type="NCBI Taxonomy" id="1231657"/>
    <lineage>
        <taxon>Eukaryota</taxon>
        <taxon>Fungi</taxon>
        <taxon>Dikarya</taxon>
        <taxon>Ascomycota</taxon>
        <taxon>Pezizomycotina</taxon>
        <taxon>Dothideomycetes</taxon>
        <taxon>Pleosporomycetidae</taxon>
        <taxon>Pleosporales</taxon>
        <taxon>Lindgomycetaceae</taxon>
        <taxon>Clohesyomyces</taxon>
    </lineage>
</organism>
<dbReference type="PANTHER" id="PTHR42354">
    <property type="entry name" value="C2H2-TYPE DOMAIN-CONTAINING PROTEIN"/>
    <property type="match status" value="1"/>
</dbReference>
<evidence type="ECO:0000313" key="3">
    <source>
        <dbReference type="Proteomes" id="UP000193144"/>
    </source>
</evidence>
<gene>
    <name evidence="2" type="ORF">BCR34DRAFT_474833</name>
</gene>
<name>A0A1Y2A4I4_9PLEO</name>
<dbReference type="STRING" id="1231657.A0A1Y2A4I4"/>
<dbReference type="OrthoDB" id="5309037at2759"/>
<comment type="caution">
    <text evidence="2">The sequence shown here is derived from an EMBL/GenBank/DDBJ whole genome shotgun (WGS) entry which is preliminary data.</text>
</comment>
<evidence type="ECO:0000256" key="1">
    <source>
        <dbReference type="SAM" id="MobiDB-lite"/>
    </source>
</evidence>
<evidence type="ECO:0000313" key="2">
    <source>
        <dbReference type="EMBL" id="ORY17423.1"/>
    </source>
</evidence>
<feature type="region of interest" description="Disordered" evidence="1">
    <location>
        <begin position="55"/>
        <end position="106"/>
    </location>
</feature>
<dbReference type="PANTHER" id="PTHR42354:SF1">
    <property type="entry name" value="C2H2-TYPE DOMAIN-CONTAINING PROTEIN"/>
    <property type="match status" value="1"/>
</dbReference>
<feature type="compositionally biased region" description="Basic and acidic residues" evidence="1">
    <location>
        <begin position="55"/>
        <end position="81"/>
    </location>
</feature>
<dbReference type="EMBL" id="MCFA01000012">
    <property type="protein sequence ID" value="ORY17423.1"/>
    <property type="molecule type" value="Genomic_DNA"/>
</dbReference>
<protein>
    <submittedName>
        <fullName evidence="2">Uncharacterized protein</fullName>
    </submittedName>
</protein>
<dbReference type="AlphaFoldDB" id="A0A1Y2A4I4"/>
<dbReference type="Proteomes" id="UP000193144">
    <property type="component" value="Unassembled WGS sequence"/>
</dbReference>
<sequence>MIDTSSQFVQAKGILQNLVVVVSLVHTLMDSFGSASDLYKKLKRKEKRIEEDVNILNERHGIPPRRRSDDSDSDDYHDRRSSTQGRRSRSRGARRSLDYSDSDEESMCTSGAMVRQEYERGFQHLGQKYAMGDLIAQNQLQAQIIAMQQTIITIFQECALIYGPQRNPISHHLATLLNTTRAARSGSIEALAGQYQRMLTGVGVPDGLPPPPPEGITNEVVIRTKPRPRDRSMDSTTTTRSGPTAITEREIPHGLFCIYALDLQKHVDQPLADAYREGGDGRCPYCKFRIPTRPGKAWEIIKEDERSKISRERVFFIENRFVVKCHRDGGRYACVLCSVHRESDTVCDTVAALVDHVWKDHLCLELEREVNIVEVD</sequence>
<reference evidence="2 3" key="1">
    <citation type="submission" date="2016-07" db="EMBL/GenBank/DDBJ databases">
        <title>Pervasive Adenine N6-methylation of Active Genes in Fungi.</title>
        <authorList>
            <consortium name="DOE Joint Genome Institute"/>
            <person name="Mondo S.J."/>
            <person name="Dannebaum R.O."/>
            <person name="Kuo R.C."/>
            <person name="Labutti K."/>
            <person name="Haridas S."/>
            <person name="Kuo A."/>
            <person name="Salamov A."/>
            <person name="Ahrendt S.R."/>
            <person name="Lipzen A."/>
            <person name="Sullivan W."/>
            <person name="Andreopoulos W.B."/>
            <person name="Clum A."/>
            <person name="Lindquist E."/>
            <person name="Daum C."/>
            <person name="Ramamoorthy G.K."/>
            <person name="Gryganskyi A."/>
            <person name="Culley D."/>
            <person name="Magnuson J.K."/>
            <person name="James T.Y."/>
            <person name="O'Malley M.A."/>
            <person name="Stajich J.E."/>
            <person name="Spatafora J.W."/>
            <person name="Visel A."/>
            <person name="Grigoriev I.V."/>
        </authorList>
    </citation>
    <scope>NUCLEOTIDE SEQUENCE [LARGE SCALE GENOMIC DNA]</scope>
    <source>
        <strain evidence="2 3">CBS 115471</strain>
    </source>
</reference>
<keyword evidence="3" id="KW-1185">Reference proteome</keyword>
<accession>A0A1Y2A4I4</accession>
<proteinExistence type="predicted"/>